<reference evidence="2" key="1">
    <citation type="journal article" date="2023" name="Front. Plant Sci.">
        <title>Chromosomal-level genome assembly of Melastoma candidum provides insights into trichome evolution.</title>
        <authorList>
            <person name="Zhong Y."/>
            <person name="Wu W."/>
            <person name="Sun C."/>
            <person name="Zou P."/>
            <person name="Liu Y."/>
            <person name="Dai S."/>
            <person name="Zhou R."/>
        </authorList>
    </citation>
    <scope>NUCLEOTIDE SEQUENCE [LARGE SCALE GENOMIC DNA]</scope>
</reference>
<evidence type="ECO:0000313" key="2">
    <source>
        <dbReference type="Proteomes" id="UP001057402"/>
    </source>
</evidence>
<evidence type="ECO:0000313" key="1">
    <source>
        <dbReference type="EMBL" id="KAI4369507.1"/>
    </source>
</evidence>
<accession>A0ACB9QRP9</accession>
<organism evidence="1 2">
    <name type="scientific">Melastoma candidum</name>
    <dbReference type="NCBI Taxonomy" id="119954"/>
    <lineage>
        <taxon>Eukaryota</taxon>
        <taxon>Viridiplantae</taxon>
        <taxon>Streptophyta</taxon>
        <taxon>Embryophyta</taxon>
        <taxon>Tracheophyta</taxon>
        <taxon>Spermatophyta</taxon>
        <taxon>Magnoliopsida</taxon>
        <taxon>eudicotyledons</taxon>
        <taxon>Gunneridae</taxon>
        <taxon>Pentapetalae</taxon>
        <taxon>rosids</taxon>
        <taxon>malvids</taxon>
        <taxon>Myrtales</taxon>
        <taxon>Melastomataceae</taxon>
        <taxon>Melastomatoideae</taxon>
        <taxon>Melastomateae</taxon>
        <taxon>Melastoma</taxon>
    </lineage>
</organism>
<dbReference type="EMBL" id="CM042884">
    <property type="protein sequence ID" value="KAI4369507.1"/>
    <property type="molecule type" value="Genomic_DNA"/>
</dbReference>
<comment type="caution">
    <text evidence="1">The sequence shown here is derived from an EMBL/GenBank/DDBJ whole genome shotgun (WGS) entry which is preliminary data.</text>
</comment>
<keyword evidence="2" id="KW-1185">Reference proteome</keyword>
<proteinExistence type="predicted"/>
<dbReference type="Proteomes" id="UP001057402">
    <property type="component" value="Chromosome 5"/>
</dbReference>
<name>A0ACB9QRP9_9MYRT</name>
<sequence>MESSISSAACFSHNCIAKPSNSDGFSLKPRVGCLRLSCSRNHGSGMRKSVILNAKKVQKKYDFGDSGTDDSIGFFPEAVLLKERKVQEDGKRMPEFADADEKELFEFLSLQLESDLNVELRRHYEVVYLIHEKNAEEVSNVNQKIEDFLREKKGTVWRFEDWGLRTLAYKIKKAKKAHYILMNFEIEAQWINEFKHMLDTDERIIRHLVMKRKEAITKVQPPPPEFHTFCANTDDLDEEDDEFLDDVGEDLGDDEVDAEGETWEEEGDVDIVMVDDDEEEDEEHKGRAKRSSRSKVVVG</sequence>
<protein>
    <submittedName>
        <fullName evidence="1">Uncharacterized protein</fullName>
    </submittedName>
</protein>
<gene>
    <name evidence="1" type="ORF">MLD38_017942</name>
</gene>